<dbReference type="Proteomes" id="UP000050454">
    <property type="component" value="Unassembled WGS sequence"/>
</dbReference>
<dbReference type="OrthoDB" id="982897at2"/>
<comment type="caution">
    <text evidence="1">The sequence shown here is derived from an EMBL/GenBank/DDBJ whole genome shotgun (WGS) entry which is preliminary data.</text>
</comment>
<dbReference type="STRING" id="1605367.AFM12_09065"/>
<evidence type="ECO:0008006" key="3">
    <source>
        <dbReference type="Google" id="ProtNLM"/>
    </source>
</evidence>
<dbReference type="RefSeq" id="WP_055146920.1">
    <property type="nucleotide sequence ID" value="NZ_JXSZ01000006.1"/>
</dbReference>
<gene>
    <name evidence="1" type="ORF">AFM12_09065</name>
</gene>
<evidence type="ECO:0000313" key="1">
    <source>
        <dbReference type="EMBL" id="KPM48724.1"/>
    </source>
</evidence>
<name>A0A0N8H9Z2_9BACT</name>
<sequence>MSIISDNVIPGNHGKTFETNAKTEEELDILKNAILEIEGIKDVMVSGNDFPTEITVHTSEMVSIEDIQHKAAKTTFHVIPKTLFSL</sequence>
<accession>A0A0N8H9Z2</accession>
<dbReference type="EMBL" id="LGTQ01000006">
    <property type="protein sequence ID" value="KPM48724.1"/>
    <property type="molecule type" value="Genomic_DNA"/>
</dbReference>
<dbReference type="AlphaFoldDB" id="A0A0N8H9Z2"/>
<protein>
    <recommendedName>
        <fullName evidence="3">HMA domain-containing protein</fullName>
    </recommendedName>
</protein>
<organism evidence="1 2">
    <name type="scientific">Jiulongibacter sediminis</name>
    <dbReference type="NCBI Taxonomy" id="1605367"/>
    <lineage>
        <taxon>Bacteria</taxon>
        <taxon>Pseudomonadati</taxon>
        <taxon>Bacteroidota</taxon>
        <taxon>Cytophagia</taxon>
        <taxon>Cytophagales</taxon>
        <taxon>Leadbetterellaceae</taxon>
        <taxon>Jiulongibacter</taxon>
    </lineage>
</organism>
<evidence type="ECO:0000313" key="2">
    <source>
        <dbReference type="Proteomes" id="UP000050454"/>
    </source>
</evidence>
<reference evidence="1 2" key="1">
    <citation type="submission" date="2015-07" db="EMBL/GenBank/DDBJ databases">
        <title>The draft genome sequence of Leadbetterella sp. JN14-9.</title>
        <authorList>
            <person name="Liu Y."/>
            <person name="Du J."/>
            <person name="Shao Z."/>
        </authorList>
    </citation>
    <scope>NUCLEOTIDE SEQUENCE [LARGE SCALE GENOMIC DNA]</scope>
    <source>
        <strain evidence="1 2">JN14-9</strain>
    </source>
</reference>
<keyword evidence="2" id="KW-1185">Reference proteome</keyword>
<dbReference type="PATRIC" id="fig|1605367.3.peg.3194"/>
<proteinExistence type="predicted"/>